<keyword evidence="11 14" id="KW-0408">Iron</keyword>
<protein>
    <submittedName>
        <fullName evidence="15">(African queen) hypothetical protein</fullName>
    </submittedName>
</protein>
<comment type="subcellular location">
    <subcellularLocation>
        <location evidence="4">Endoplasmic reticulum membrane</location>
        <topology evidence="4">Peripheral membrane protein</topology>
    </subcellularLocation>
    <subcellularLocation>
        <location evidence="3">Microsome membrane</location>
        <topology evidence="3">Peripheral membrane protein</topology>
    </subcellularLocation>
</comment>
<keyword evidence="9" id="KW-0492">Microsome</keyword>
<evidence type="ECO:0000256" key="4">
    <source>
        <dbReference type="ARBA" id="ARBA00004406"/>
    </source>
</evidence>
<dbReference type="PANTHER" id="PTHR24291">
    <property type="entry name" value="CYTOCHROME P450 FAMILY 4"/>
    <property type="match status" value="1"/>
</dbReference>
<keyword evidence="16" id="KW-1185">Reference proteome</keyword>
<keyword evidence="12" id="KW-0503">Monooxygenase</keyword>
<evidence type="ECO:0000256" key="2">
    <source>
        <dbReference type="ARBA" id="ARBA00003690"/>
    </source>
</evidence>
<accession>A0A8J2R8H4</accession>
<evidence type="ECO:0000256" key="7">
    <source>
        <dbReference type="ARBA" id="ARBA00022723"/>
    </source>
</evidence>
<evidence type="ECO:0000313" key="15">
    <source>
        <dbReference type="EMBL" id="CAG9581555.1"/>
    </source>
</evidence>
<dbReference type="GO" id="GO:0004497">
    <property type="term" value="F:monooxygenase activity"/>
    <property type="evidence" value="ECO:0007669"/>
    <property type="project" value="UniProtKB-KW"/>
</dbReference>
<keyword evidence="8" id="KW-0256">Endoplasmic reticulum</keyword>
<evidence type="ECO:0000256" key="9">
    <source>
        <dbReference type="ARBA" id="ARBA00022848"/>
    </source>
</evidence>
<evidence type="ECO:0000256" key="10">
    <source>
        <dbReference type="ARBA" id="ARBA00023002"/>
    </source>
</evidence>
<dbReference type="GO" id="GO:0016705">
    <property type="term" value="F:oxidoreductase activity, acting on paired donors, with incorporation or reduction of molecular oxygen"/>
    <property type="evidence" value="ECO:0007669"/>
    <property type="project" value="InterPro"/>
</dbReference>
<keyword evidence="6 14" id="KW-0349">Heme</keyword>
<keyword evidence="10" id="KW-0560">Oxidoreductase</keyword>
<feature type="binding site" description="axial binding residue" evidence="14">
    <location>
        <position position="960"/>
    </location>
    <ligand>
        <name>heme</name>
        <dbReference type="ChEBI" id="CHEBI:30413"/>
    </ligand>
    <ligandPart>
        <name>Fe</name>
        <dbReference type="ChEBI" id="CHEBI:18248"/>
    </ligandPart>
</feature>
<evidence type="ECO:0000256" key="14">
    <source>
        <dbReference type="PIRSR" id="PIRSR602403-1"/>
    </source>
</evidence>
<dbReference type="InterPro" id="IPR036396">
    <property type="entry name" value="Cyt_P450_sf"/>
</dbReference>
<evidence type="ECO:0000256" key="5">
    <source>
        <dbReference type="ARBA" id="ARBA00010617"/>
    </source>
</evidence>
<dbReference type="Proteomes" id="UP000789524">
    <property type="component" value="Unassembled WGS sequence"/>
</dbReference>
<evidence type="ECO:0000256" key="6">
    <source>
        <dbReference type="ARBA" id="ARBA00022617"/>
    </source>
</evidence>
<evidence type="ECO:0000256" key="3">
    <source>
        <dbReference type="ARBA" id="ARBA00004174"/>
    </source>
</evidence>
<dbReference type="CDD" id="cd20628">
    <property type="entry name" value="CYP4"/>
    <property type="match status" value="1"/>
</dbReference>
<evidence type="ECO:0000313" key="16">
    <source>
        <dbReference type="Proteomes" id="UP000789524"/>
    </source>
</evidence>
<dbReference type="OrthoDB" id="1470350at2759"/>
<comment type="function">
    <text evidence="2">May be involved in the metabolism of insect hormones and in the breakdown of synthetic insecticides.</text>
</comment>
<organism evidence="15 16">
    <name type="scientific">Danaus chrysippus</name>
    <name type="common">African queen</name>
    <dbReference type="NCBI Taxonomy" id="151541"/>
    <lineage>
        <taxon>Eukaryota</taxon>
        <taxon>Metazoa</taxon>
        <taxon>Ecdysozoa</taxon>
        <taxon>Arthropoda</taxon>
        <taxon>Hexapoda</taxon>
        <taxon>Insecta</taxon>
        <taxon>Pterygota</taxon>
        <taxon>Neoptera</taxon>
        <taxon>Endopterygota</taxon>
        <taxon>Lepidoptera</taxon>
        <taxon>Glossata</taxon>
        <taxon>Ditrysia</taxon>
        <taxon>Papilionoidea</taxon>
        <taxon>Nymphalidae</taxon>
        <taxon>Danainae</taxon>
        <taxon>Danaini</taxon>
        <taxon>Danaina</taxon>
        <taxon>Danaus</taxon>
        <taxon>Anosia</taxon>
    </lineage>
</organism>
<keyword evidence="13" id="KW-0472">Membrane</keyword>
<reference evidence="15" key="1">
    <citation type="submission" date="2021-09" db="EMBL/GenBank/DDBJ databases">
        <authorList>
            <person name="Martin H S."/>
        </authorList>
    </citation>
    <scope>NUCLEOTIDE SEQUENCE</scope>
</reference>
<dbReference type="InterPro" id="IPR017972">
    <property type="entry name" value="Cyt_P450_CS"/>
</dbReference>
<dbReference type="InterPro" id="IPR050196">
    <property type="entry name" value="Cytochrome_P450_Monoox"/>
</dbReference>
<dbReference type="FunFam" id="1.10.630.10:FF:000035">
    <property type="entry name" value="CYtochrome P450 family"/>
    <property type="match status" value="1"/>
</dbReference>
<dbReference type="AlphaFoldDB" id="A0A8J2R8H4"/>
<dbReference type="InterPro" id="IPR001128">
    <property type="entry name" value="Cyt_P450"/>
</dbReference>
<proteinExistence type="inferred from homology"/>
<evidence type="ECO:0000256" key="11">
    <source>
        <dbReference type="ARBA" id="ARBA00023004"/>
    </source>
</evidence>
<evidence type="ECO:0000256" key="13">
    <source>
        <dbReference type="ARBA" id="ARBA00023136"/>
    </source>
</evidence>
<comment type="similarity">
    <text evidence="5">Belongs to the cytochrome P450 family.</text>
</comment>
<dbReference type="GO" id="GO:0005789">
    <property type="term" value="C:endoplasmic reticulum membrane"/>
    <property type="evidence" value="ECO:0007669"/>
    <property type="project" value="UniProtKB-SubCell"/>
</dbReference>
<dbReference type="PRINTS" id="PR00465">
    <property type="entry name" value="EP450IV"/>
</dbReference>
<dbReference type="EMBL" id="CAKASE010000080">
    <property type="protein sequence ID" value="CAG9581555.1"/>
    <property type="molecule type" value="Genomic_DNA"/>
</dbReference>
<sequence length="1015" mass="116469">MGTALEDEKCDMGEKYKDSIHTLGTYVFSRSTKFWIYPDFIFNLSLLGMSQKKVLEVISQFRNKVIAKRKLDTNVRHIEDTCDDDEYFISKKQRLAMLDLLLQAEKEGLIDSDGITEEVDTFMFEGHDTVATGLQYIFMLLANHEDIQDKVFLECEEILSRNNGRPSINDMAQMKFLEACIKEALRLYPPVYFISRIGDEPIELSNGHKCPAGTDYNILIYELHRQADQFEEPYKFLPERFLKEPTWHPFAYLPFSAGPRNCIGTKWQHRRKVLTSAFHFDVLKKYFDSIDGNSKRLVNVLQQTDGQSVDVVPILSEYTLNTICESAMGTVLSDESTGEGKMYKNSIYQMGHILVKRFTNLSLHPDFIYNLSRLGKKQKEHLSVIHNFTKNVIKNRRNLLEIDNVPETKVAQADGTNIFKKKKAAMLDLLLLAEKENLIDGDGIQEEVDTFMFEGHDTTQAALTYCLMSLANEELVQQKAYAEQECIFANDDRPATLTDLSEMTYLECCIKESLRLYPPVPFISRKITEPTTLSQKFAMMELKSAVSAILRNFKLVPVTTPDDLLELFALGRQWTATFKGIFRFYAFPVASVNIYNPEDVEIITSNMKYHEKSIIYKFLKPWLKEGLLISNGTKWQHRRKVLTSAFHFDVLKKYFDSIDGNSQRLVGVLRQSDGQSVDVVPILSEYTLNTICESAMGTALSDETTGEGKMYKNSIYQMGHILFQRFTNIYLHPDFIYKLCLLGRKQKEHLSVIHNFTNNVIKNRRKLLEIDNISDTKVAQADGTNIFKKKKAAMLDLLLLAEKENLIDGDGIQEEVDTFMFEGHDTTQAALTYCLLSLANEELVQQKAYAEQESIFANDDRPATLNDLSEMTYLECCIKESLRLYPPVPFISRKITEPTTLSNYTIPAGTSCHIHIYDLHRQESIYKNALKFDPDRFLKENSVGRHTYAYIPFSAGPRNCIGQKFAMMEMKSALSAVLRNFKLVPVTTPDDLCFMSDLVLRNHAPVYVKFIKRNK</sequence>
<dbReference type="Gene3D" id="1.10.630.10">
    <property type="entry name" value="Cytochrome P450"/>
    <property type="match status" value="3"/>
</dbReference>
<evidence type="ECO:0000256" key="12">
    <source>
        <dbReference type="ARBA" id="ARBA00023033"/>
    </source>
</evidence>
<dbReference type="InterPro" id="IPR002403">
    <property type="entry name" value="Cyt_P450_E_grp-IV"/>
</dbReference>
<evidence type="ECO:0000256" key="8">
    <source>
        <dbReference type="ARBA" id="ARBA00022824"/>
    </source>
</evidence>
<dbReference type="Pfam" id="PF00067">
    <property type="entry name" value="p450"/>
    <property type="match status" value="2"/>
</dbReference>
<dbReference type="PANTHER" id="PTHR24291:SF105">
    <property type="entry name" value="CYTOCHROME P450 4P1-RELATED"/>
    <property type="match status" value="1"/>
</dbReference>
<comment type="caution">
    <text evidence="15">The sequence shown here is derived from an EMBL/GenBank/DDBJ whole genome shotgun (WGS) entry which is preliminary data.</text>
</comment>
<dbReference type="PROSITE" id="PS00086">
    <property type="entry name" value="CYTOCHROME_P450"/>
    <property type="match status" value="2"/>
</dbReference>
<name>A0A8J2R8H4_9NEOP</name>
<keyword evidence="7 14" id="KW-0479">Metal-binding</keyword>
<evidence type="ECO:0000256" key="1">
    <source>
        <dbReference type="ARBA" id="ARBA00001971"/>
    </source>
</evidence>
<gene>
    <name evidence="15" type="ORF">DCHRY22_LOCUS14134</name>
</gene>
<comment type="cofactor">
    <cofactor evidence="1 14">
        <name>heme</name>
        <dbReference type="ChEBI" id="CHEBI:30413"/>
    </cofactor>
</comment>
<dbReference type="PRINTS" id="PR00385">
    <property type="entry name" value="P450"/>
</dbReference>
<dbReference type="GO" id="GO:0020037">
    <property type="term" value="F:heme binding"/>
    <property type="evidence" value="ECO:0007669"/>
    <property type="project" value="InterPro"/>
</dbReference>
<dbReference type="GO" id="GO:0005506">
    <property type="term" value="F:iron ion binding"/>
    <property type="evidence" value="ECO:0007669"/>
    <property type="project" value="InterPro"/>
</dbReference>
<dbReference type="SUPFAM" id="SSF48264">
    <property type="entry name" value="Cytochrome P450"/>
    <property type="match status" value="3"/>
</dbReference>